<organism evidence="2 3">
    <name type="scientific">Artemisia annua</name>
    <name type="common">Sweet wormwood</name>
    <dbReference type="NCBI Taxonomy" id="35608"/>
    <lineage>
        <taxon>Eukaryota</taxon>
        <taxon>Viridiplantae</taxon>
        <taxon>Streptophyta</taxon>
        <taxon>Embryophyta</taxon>
        <taxon>Tracheophyta</taxon>
        <taxon>Spermatophyta</taxon>
        <taxon>Magnoliopsida</taxon>
        <taxon>eudicotyledons</taxon>
        <taxon>Gunneridae</taxon>
        <taxon>Pentapetalae</taxon>
        <taxon>asterids</taxon>
        <taxon>campanulids</taxon>
        <taxon>Asterales</taxon>
        <taxon>Asteraceae</taxon>
        <taxon>Asteroideae</taxon>
        <taxon>Anthemideae</taxon>
        <taxon>Artemisiinae</taxon>
        <taxon>Artemisia</taxon>
    </lineage>
</organism>
<evidence type="ECO:0000313" key="2">
    <source>
        <dbReference type="EMBL" id="PWA56740.1"/>
    </source>
</evidence>
<name>A0A2U1M684_ARTAN</name>
<evidence type="ECO:0000256" key="1">
    <source>
        <dbReference type="SAM" id="SignalP"/>
    </source>
</evidence>
<evidence type="ECO:0000313" key="3">
    <source>
        <dbReference type="Proteomes" id="UP000245207"/>
    </source>
</evidence>
<proteinExistence type="predicted"/>
<feature type="signal peptide" evidence="1">
    <location>
        <begin position="1"/>
        <end position="17"/>
    </location>
</feature>
<reference evidence="2 3" key="1">
    <citation type="journal article" date="2018" name="Mol. Plant">
        <title>The genome of Artemisia annua provides insight into the evolution of Asteraceae family and artemisinin biosynthesis.</title>
        <authorList>
            <person name="Shen Q."/>
            <person name="Zhang L."/>
            <person name="Liao Z."/>
            <person name="Wang S."/>
            <person name="Yan T."/>
            <person name="Shi P."/>
            <person name="Liu M."/>
            <person name="Fu X."/>
            <person name="Pan Q."/>
            <person name="Wang Y."/>
            <person name="Lv Z."/>
            <person name="Lu X."/>
            <person name="Zhang F."/>
            <person name="Jiang W."/>
            <person name="Ma Y."/>
            <person name="Chen M."/>
            <person name="Hao X."/>
            <person name="Li L."/>
            <person name="Tang Y."/>
            <person name="Lv G."/>
            <person name="Zhou Y."/>
            <person name="Sun X."/>
            <person name="Brodelius P.E."/>
            <person name="Rose J.K.C."/>
            <person name="Tang K."/>
        </authorList>
    </citation>
    <scope>NUCLEOTIDE SEQUENCE [LARGE SCALE GENOMIC DNA]</scope>
    <source>
        <strain evidence="3">cv. Huhao1</strain>
        <tissue evidence="2">Leaf</tissue>
    </source>
</reference>
<dbReference type="AlphaFoldDB" id="A0A2U1M684"/>
<comment type="caution">
    <text evidence="2">The sequence shown here is derived from an EMBL/GenBank/DDBJ whole genome shotgun (WGS) entry which is preliminary data.</text>
</comment>
<feature type="chain" id="PRO_5015712575" evidence="1">
    <location>
        <begin position="18"/>
        <end position="59"/>
    </location>
</feature>
<accession>A0A2U1M684</accession>
<gene>
    <name evidence="2" type="ORF">CTI12_AA416180</name>
</gene>
<dbReference type="EMBL" id="PKPP01006366">
    <property type="protein sequence ID" value="PWA56740.1"/>
    <property type="molecule type" value="Genomic_DNA"/>
</dbReference>
<protein>
    <submittedName>
        <fullName evidence="2">Membrane-associated 30 kDa protein</fullName>
    </submittedName>
</protein>
<keyword evidence="1" id="KW-0732">Signal</keyword>
<dbReference type="Proteomes" id="UP000245207">
    <property type="component" value="Unassembled WGS sequence"/>
</dbReference>
<dbReference type="OrthoDB" id="434485at2759"/>
<keyword evidence="3" id="KW-1185">Reference proteome</keyword>
<sequence>MGHTGNTAIMIWALTLCLEQKGELPPGITTASSSKAAYPFPDLEIENELNQLRQRTKEL</sequence>